<accession>A0A409WEJ9</accession>
<dbReference type="Gene3D" id="2.80.10.50">
    <property type="match status" value="1"/>
</dbReference>
<gene>
    <name evidence="1" type="ORF">CVT24_008902</name>
</gene>
<reference evidence="1 2" key="1">
    <citation type="journal article" date="2018" name="Evol. Lett.">
        <title>Horizontal gene cluster transfer increased hallucinogenic mushroom diversity.</title>
        <authorList>
            <person name="Reynolds H.T."/>
            <person name="Vijayakumar V."/>
            <person name="Gluck-Thaler E."/>
            <person name="Korotkin H.B."/>
            <person name="Matheny P.B."/>
            <person name="Slot J.C."/>
        </authorList>
    </citation>
    <scope>NUCLEOTIDE SEQUENCE [LARGE SCALE GENOMIC DNA]</scope>
    <source>
        <strain evidence="1 2">2629</strain>
    </source>
</reference>
<proteinExistence type="predicted"/>
<evidence type="ECO:0000313" key="1">
    <source>
        <dbReference type="EMBL" id="PPQ76923.1"/>
    </source>
</evidence>
<sequence>MSGPTPGNYRLQNYQSKWTLTTKTSEGGVSQPGDVVKTEKGADRAFPEESKLIVSVGVGGQYSFRNLNTKMYIGSGTDKNGNPAAVWTTSAQFWDVDPIGPGYWAISMPGAANSFWYDSTVGGNPWTEVLLQENKSLVQYYWYFVAA</sequence>
<dbReference type="AlphaFoldDB" id="A0A409WEJ9"/>
<name>A0A409WEJ9_9AGAR</name>
<keyword evidence="2" id="KW-1185">Reference proteome</keyword>
<dbReference type="InParanoid" id="A0A409WEJ9"/>
<protein>
    <recommendedName>
        <fullName evidence="3">Ricin B lectin domain-containing protein</fullName>
    </recommendedName>
</protein>
<comment type="caution">
    <text evidence="1">The sequence shown here is derived from an EMBL/GenBank/DDBJ whole genome shotgun (WGS) entry which is preliminary data.</text>
</comment>
<evidence type="ECO:0008006" key="3">
    <source>
        <dbReference type="Google" id="ProtNLM"/>
    </source>
</evidence>
<dbReference type="Proteomes" id="UP000284842">
    <property type="component" value="Unassembled WGS sequence"/>
</dbReference>
<evidence type="ECO:0000313" key="2">
    <source>
        <dbReference type="Proteomes" id="UP000284842"/>
    </source>
</evidence>
<organism evidence="1 2">
    <name type="scientific">Panaeolus cyanescens</name>
    <dbReference type="NCBI Taxonomy" id="181874"/>
    <lineage>
        <taxon>Eukaryota</taxon>
        <taxon>Fungi</taxon>
        <taxon>Dikarya</taxon>
        <taxon>Basidiomycota</taxon>
        <taxon>Agaricomycotina</taxon>
        <taxon>Agaricomycetes</taxon>
        <taxon>Agaricomycetidae</taxon>
        <taxon>Agaricales</taxon>
        <taxon>Agaricineae</taxon>
        <taxon>Galeropsidaceae</taxon>
        <taxon>Panaeolus</taxon>
    </lineage>
</organism>
<dbReference type="EMBL" id="NHTK01005516">
    <property type="protein sequence ID" value="PPQ76923.1"/>
    <property type="molecule type" value="Genomic_DNA"/>
</dbReference>